<dbReference type="PROSITE" id="PS01124">
    <property type="entry name" value="HTH_ARAC_FAMILY_2"/>
    <property type="match status" value="1"/>
</dbReference>
<keyword evidence="6" id="KW-1185">Reference proteome</keyword>
<proteinExistence type="predicted"/>
<evidence type="ECO:0000313" key="6">
    <source>
        <dbReference type="Proteomes" id="UP001595715"/>
    </source>
</evidence>
<reference evidence="6" key="1">
    <citation type="journal article" date="2019" name="Int. J. Syst. Evol. Microbiol.">
        <title>The Global Catalogue of Microorganisms (GCM) 10K type strain sequencing project: providing services to taxonomists for standard genome sequencing and annotation.</title>
        <authorList>
            <consortium name="The Broad Institute Genomics Platform"/>
            <consortium name="The Broad Institute Genome Sequencing Center for Infectious Disease"/>
            <person name="Wu L."/>
            <person name="Ma J."/>
        </authorList>
    </citation>
    <scope>NUCLEOTIDE SEQUENCE [LARGE SCALE GENOMIC DNA]</scope>
    <source>
        <strain evidence="6">IBRC-M 10987</strain>
    </source>
</reference>
<dbReference type="PANTHER" id="PTHR43280">
    <property type="entry name" value="ARAC-FAMILY TRANSCRIPTIONAL REGULATOR"/>
    <property type="match status" value="1"/>
</dbReference>
<evidence type="ECO:0000313" key="5">
    <source>
        <dbReference type="EMBL" id="MFC4101632.1"/>
    </source>
</evidence>
<sequence>MKRKVGNLPFMMPIEEKARALYMVTGIDVAGFDDELGLLFSFVDYERRLLFANTQSILEEIHQEMKSTSQDYYTCCTPNSHLYHALRIYDDLEQQHRIVIMGPIAMEALSDPKPHIPIPEPPKEQLVYLGRLLYWTYLPDENTTIPQPVVHMVSRQPEKPGAREISLFQLYYKQEPLHITYEEYHELKTKMLSGNLPNVEGYLNDMVARQEGVNRFSLAKGDILRSAKNHFIATCAIICMIAIENGAENEYAREVSYQFVERAENLRTRAEIVLLMKEMILTFTTVIQQFANSDYSALMKEIVRYLHQHFFEKITLKHIADHFGKHPSYISTKINSETGMSFNENLNAIRIAESKRLLTDTQMPIHEIAIAVGFDYQNHFSKVFKKMTGRTPLEYRNQ</sequence>
<protein>
    <submittedName>
        <fullName evidence="5">Helix-turn-helix transcriptional regulator</fullName>
    </submittedName>
</protein>
<dbReference type="PROSITE" id="PS00041">
    <property type="entry name" value="HTH_ARAC_FAMILY_1"/>
    <property type="match status" value="1"/>
</dbReference>
<dbReference type="InterPro" id="IPR018062">
    <property type="entry name" value="HTH_AraC-typ_CS"/>
</dbReference>
<name>A0ABV8K6M9_9BACL</name>
<dbReference type="Proteomes" id="UP001595715">
    <property type="component" value="Unassembled WGS sequence"/>
</dbReference>
<dbReference type="PANTHER" id="PTHR43280:SF28">
    <property type="entry name" value="HTH-TYPE TRANSCRIPTIONAL ACTIVATOR RHAS"/>
    <property type="match status" value="1"/>
</dbReference>
<keyword evidence="3" id="KW-0804">Transcription</keyword>
<feature type="domain" description="HTH araC/xylS-type" evidence="4">
    <location>
        <begin position="300"/>
        <end position="398"/>
    </location>
</feature>
<dbReference type="PRINTS" id="PR00032">
    <property type="entry name" value="HTHARAC"/>
</dbReference>
<dbReference type="Gene3D" id="1.10.10.60">
    <property type="entry name" value="Homeodomain-like"/>
    <property type="match status" value="2"/>
</dbReference>
<evidence type="ECO:0000256" key="1">
    <source>
        <dbReference type="ARBA" id="ARBA00023015"/>
    </source>
</evidence>
<gene>
    <name evidence="5" type="ORF">ACFOZ8_18455</name>
</gene>
<evidence type="ECO:0000256" key="3">
    <source>
        <dbReference type="ARBA" id="ARBA00023163"/>
    </source>
</evidence>
<organism evidence="5 6">
    <name type="scientific">Paenibacillus xanthanilyticus</name>
    <dbReference type="NCBI Taxonomy" id="1783531"/>
    <lineage>
        <taxon>Bacteria</taxon>
        <taxon>Bacillati</taxon>
        <taxon>Bacillota</taxon>
        <taxon>Bacilli</taxon>
        <taxon>Bacillales</taxon>
        <taxon>Paenibacillaceae</taxon>
        <taxon>Paenibacillus</taxon>
    </lineage>
</organism>
<dbReference type="InterPro" id="IPR018060">
    <property type="entry name" value="HTH_AraC"/>
</dbReference>
<dbReference type="SMART" id="SM00342">
    <property type="entry name" value="HTH_ARAC"/>
    <property type="match status" value="1"/>
</dbReference>
<dbReference type="InterPro" id="IPR009057">
    <property type="entry name" value="Homeodomain-like_sf"/>
</dbReference>
<evidence type="ECO:0000256" key="2">
    <source>
        <dbReference type="ARBA" id="ARBA00023125"/>
    </source>
</evidence>
<accession>A0ABV8K6M9</accession>
<comment type="caution">
    <text evidence="5">The sequence shown here is derived from an EMBL/GenBank/DDBJ whole genome shotgun (WGS) entry which is preliminary data.</text>
</comment>
<dbReference type="RefSeq" id="WP_377720240.1">
    <property type="nucleotide sequence ID" value="NZ_JBHSAM010000028.1"/>
</dbReference>
<keyword evidence="1" id="KW-0805">Transcription regulation</keyword>
<dbReference type="Pfam" id="PF12833">
    <property type="entry name" value="HTH_18"/>
    <property type="match status" value="1"/>
</dbReference>
<evidence type="ECO:0000259" key="4">
    <source>
        <dbReference type="PROSITE" id="PS01124"/>
    </source>
</evidence>
<dbReference type="InterPro" id="IPR020449">
    <property type="entry name" value="Tscrpt_reg_AraC-type_HTH"/>
</dbReference>
<dbReference type="EMBL" id="JBHSAM010000028">
    <property type="protein sequence ID" value="MFC4101632.1"/>
    <property type="molecule type" value="Genomic_DNA"/>
</dbReference>
<keyword evidence="2" id="KW-0238">DNA-binding</keyword>
<dbReference type="SUPFAM" id="SSF46689">
    <property type="entry name" value="Homeodomain-like"/>
    <property type="match status" value="1"/>
</dbReference>